<name>A0A6J5PC50_9CAUD</name>
<gene>
    <name evidence="1" type="ORF">UFOVP580_37</name>
</gene>
<accession>A0A6J5PC50</accession>
<evidence type="ECO:0000313" key="1">
    <source>
        <dbReference type="EMBL" id="CAB4168777.1"/>
    </source>
</evidence>
<protein>
    <submittedName>
        <fullName evidence="1">Uncharacterized protein</fullName>
    </submittedName>
</protein>
<sequence length="45" mass="5024">MYHVIDTRTGDVVSRPMSARAARARADKLDTIYGAVRYAARRIGD</sequence>
<reference evidence="1" key="1">
    <citation type="submission" date="2020-04" db="EMBL/GenBank/DDBJ databases">
        <authorList>
            <person name="Chiriac C."/>
            <person name="Salcher M."/>
            <person name="Ghai R."/>
            <person name="Kavagutti S V."/>
        </authorList>
    </citation>
    <scope>NUCLEOTIDE SEQUENCE</scope>
</reference>
<organism evidence="1">
    <name type="scientific">uncultured Caudovirales phage</name>
    <dbReference type="NCBI Taxonomy" id="2100421"/>
    <lineage>
        <taxon>Viruses</taxon>
        <taxon>Duplodnaviria</taxon>
        <taxon>Heunggongvirae</taxon>
        <taxon>Uroviricota</taxon>
        <taxon>Caudoviricetes</taxon>
        <taxon>Peduoviridae</taxon>
        <taxon>Maltschvirus</taxon>
        <taxon>Maltschvirus maltsch</taxon>
    </lineage>
</organism>
<dbReference type="EMBL" id="LR796832">
    <property type="protein sequence ID" value="CAB4168777.1"/>
    <property type="molecule type" value="Genomic_DNA"/>
</dbReference>
<proteinExistence type="predicted"/>